<organism evidence="1 2">
    <name type="scientific">Immersiella caudata</name>
    <dbReference type="NCBI Taxonomy" id="314043"/>
    <lineage>
        <taxon>Eukaryota</taxon>
        <taxon>Fungi</taxon>
        <taxon>Dikarya</taxon>
        <taxon>Ascomycota</taxon>
        <taxon>Pezizomycotina</taxon>
        <taxon>Sordariomycetes</taxon>
        <taxon>Sordariomycetidae</taxon>
        <taxon>Sordariales</taxon>
        <taxon>Lasiosphaeriaceae</taxon>
        <taxon>Immersiella</taxon>
    </lineage>
</organism>
<dbReference type="EMBL" id="JAULSU010000001">
    <property type="protein sequence ID" value="KAK0633023.1"/>
    <property type="molecule type" value="Genomic_DNA"/>
</dbReference>
<comment type="caution">
    <text evidence="1">The sequence shown here is derived from an EMBL/GenBank/DDBJ whole genome shotgun (WGS) entry which is preliminary data.</text>
</comment>
<sequence length="223" mass="24948">MEFVEISMAHLMHDGGEAPLGSLILTQISQIALASDLGMGSAEPSGRWAEVPTIRVGSGKRLHAVNGTFRMRRTPIRKRLEDVANRRRGLDLCAMEITSLERFLRGCPVGNGSWQGVTHTCGTTWVLQASQRLGITQYSNSNDDRPVRYYGIQPDARDVIMQVSRCSDLSMQNGLPGRSARQQTEPLGFHQLHLRNCKETQAQTLRLRTKSHKNIPEFLHPHP</sequence>
<name>A0AA40CD42_9PEZI</name>
<evidence type="ECO:0000313" key="2">
    <source>
        <dbReference type="Proteomes" id="UP001175000"/>
    </source>
</evidence>
<reference evidence="1" key="1">
    <citation type="submission" date="2023-06" db="EMBL/GenBank/DDBJ databases">
        <title>Genome-scale phylogeny and comparative genomics of the fungal order Sordariales.</title>
        <authorList>
            <consortium name="Lawrence Berkeley National Laboratory"/>
            <person name="Hensen N."/>
            <person name="Bonometti L."/>
            <person name="Westerberg I."/>
            <person name="Brannstrom I.O."/>
            <person name="Guillou S."/>
            <person name="Cros-Aarteil S."/>
            <person name="Calhoun S."/>
            <person name="Haridas S."/>
            <person name="Kuo A."/>
            <person name="Mondo S."/>
            <person name="Pangilinan J."/>
            <person name="Riley R."/>
            <person name="Labutti K."/>
            <person name="Andreopoulos B."/>
            <person name="Lipzen A."/>
            <person name="Chen C."/>
            <person name="Yanf M."/>
            <person name="Daum C."/>
            <person name="Ng V."/>
            <person name="Clum A."/>
            <person name="Steindorff A."/>
            <person name="Ohm R."/>
            <person name="Martin F."/>
            <person name="Silar P."/>
            <person name="Natvig D."/>
            <person name="Lalanne C."/>
            <person name="Gautier V."/>
            <person name="Ament-Velasquez S.L."/>
            <person name="Kruys A."/>
            <person name="Hutchinson M.I."/>
            <person name="Powell A.J."/>
            <person name="Barry K."/>
            <person name="Miller A.N."/>
            <person name="Grigoriev I.V."/>
            <person name="Debuchy R."/>
            <person name="Gladieux P."/>
            <person name="Thoren M.H."/>
            <person name="Johannesson H."/>
        </authorList>
    </citation>
    <scope>NUCLEOTIDE SEQUENCE</scope>
    <source>
        <strain evidence="1">CBS 606.72</strain>
    </source>
</reference>
<dbReference type="AlphaFoldDB" id="A0AA40CD42"/>
<proteinExistence type="predicted"/>
<gene>
    <name evidence="1" type="ORF">B0T14DRAFT_51031</name>
</gene>
<protein>
    <submittedName>
        <fullName evidence="1">Uncharacterized protein</fullName>
    </submittedName>
</protein>
<dbReference type="Proteomes" id="UP001175000">
    <property type="component" value="Unassembled WGS sequence"/>
</dbReference>
<evidence type="ECO:0000313" key="1">
    <source>
        <dbReference type="EMBL" id="KAK0633023.1"/>
    </source>
</evidence>
<keyword evidence="2" id="KW-1185">Reference proteome</keyword>
<accession>A0AA40CD42</accession>